<evidence type="ECO:0000256" key="2">
    <source>
        <dbReference type="ARBA" id="ARBA00023015"/>
    </source>
</evidence>
<keyword evidence="3" id="KW-0804">Transcription</keyword>
<keyword evidence="2" id="KW-0805">Transcription regulation</keyword>
<keyword evidence="8" id="KW-1185">Reference proteome</keyword>
<evidence type="ECO:0000259" key="6">
    <source>
        <dbReference type="Pfam" id="PF10497"/>
    </source>
</evidence>
<feature type="domain" description="Zinc-finger" evidence="6">
    <location>
        <begin position="145"/>
        <end position="222"/>
    </location>
</feature>
<evidence type="ECO:0000256" key="1">
    <source>
        <dbReference type="ARBA" id="ARBA00004123"/>
    </source>
</evidence>
<keyword evidence="4" id="KW-0539">Nucleus</keyword>
<comment type="caution">
    <text evidence="7">The sequence shown here is derived from an EMBL/GenBank/DDBJ whole genome shotgun (WGS) entry which is preliminary data.</text>
</comment>
<feature type="region of interest" description="Disordered" evidence="5">
    <location>
        <begin position="87"/>
        <end position="142"/>
    </location>
</feature>
<gene>
    <name evidence="7" type="ORF">BJ322DRAFT_1079878</name>
</gene>
<evidence type="ECO:0000313" key="7">
    <source>
        <dbReference type="EMBL" id="KAF9781233.1"/>
    </source>
</evidence>
<proteinExistence type="predicted"/>
<dbReference type="EMBL" id="WIUZ02000014">
    <property type="protein sequence ID" value="KAF9781233.1"/>
    <property type="molecule type" value="Genomic_DNA"/>
</dbReference>
<feature type="region of interest" description="Disordered" evidence="5">
    <location>
        <begin position="349"/>
        <end position="375"/>
    </location>
</feature>
<sequence length="375" mass="41099">MDSPHSILHDPPRSLTPLSSVADSNEEVNRLSTVSLTPEPSLVDHHIDEESDLSPLTSSDEEEEEILHPIEGGRVLRPRIPRLSNFAAEQPASSPEIMSLPSPPSPVDRPSRASRKRKRSQSPVATTTLVAQKQRHGPGPYVSEDRCHQCRNGPRYAFMRCTSSNDSGRSCRKLFCVSCIIKRYPDHIEFNPRLKKWKCPFCAGTCNCTKCCSKRNANYTSTSGVKIDHDTLLHYAALMPGNSNSRERPLTPEPLKLTKKSKSRPARNLAKTKVDAGPQQKVKNGGLKSGVARDAGFIISGLADTAAMFEKFGCVSGEYWGVVFSHVDGGRIGVAYVGDQLPDIFFLKDEEDDGPADAPSPPPAKRLRASTRVSA</sequence>
<evidence type="ECO:0000256" key="3">
    <source>
        <dbReference type="ARBA" id="ARBA00023163"/>
    </source>
</evidence>
<reference evidence="7" key="2">
    <citation type="submission" date="2020-11" db="EMBL/GenBank/DDBJ databases">
        <authorList>
            <consortium name="DOE Joint Genome Institute"/>
            <person name="Kuo A."/>
            <person name="Miyauchi S."/>
            <person name="Kiss E."/>
            <person name="Drula E."/>
            <person name="Kohler A."/>
            <person name="Sanchez-Garcia M."/>
            <person name="Andreopoulos B."/>
            <person name="Barry K.W."/>
            <person name="Bonito G."/>
            <person name="Buee M."/>
            <person name="Carver A."/>
            <person name="Chen C."/>
            <person name="Cichocki N."/>
            <person name="Clum A."/>
            <person name="Culley D."/>
            <person name="Crous P.W."/>
            <person name="Fauchery L."/>
            <person name="Girlanda M."/>
            <person name="Hayes R."/>
            <person name="Keri Z."/>
            <person name="Labutti K."/>
            <person name="Lipzen A."/>
            <person name="Lombard V."/>
            <person name="Magnuson J."/>
            <person name="Maillard F."/>
            <person name="Morin E."/>
            <person name="Murat C."/>
            <person name="Nolan M."/>
            <person name="Ohm R."/>
            <person name="Pangilinan J."/>
            <person name="Pereira M."/>
            <person name="Perotto S."/>
            <person name="Peter M."/>
            <person name="Riley R."/>
            <person name="Sitrit Y."/>
            <person name="Stielow B."/>
            <person name="Szollosi G."/>
            <person name="Zifcakova L."/>
            <person name="Stursova M."/>
            <person name="Spatafora J.W."/>
            <person name="Tedersoo L."/>
            <person name="Vaario L.-M."/>
            <person name="Yamada A."/>
            <person name="Yan M."/>
            <person name="Wang P."/>
            <person name="Xu J."/>
            <person name="Bruns T."/>
            <person name="Baldrian P."/>
            <person name="Vilgalys R."/>
            <person name="Henrissat B."/>
            <person name="Grigoriev I.V."/>
            <person name="Hibbett D."/>
            <person name="Nagy L.G."/>
            <person name="Martin F.M."/>
        </authorList>
    </citation>
    <scope>NUCLEOTIDE SEQUENCE</scope>
    <source>
        <strain evidence="7">UH-Tt-Lm1</strain>
    </source>
</reference>
<dbReference type="OrthoDB" id="298344at2759"/>
<name>A0A9P6H7Z8_9AGAM</name>
<reference evidence="7" key="1">
    <citation type="journal article" date="2020" name="Nat. Commun.">
        <title>Large-scale genome sequencing of mycorrhizal fungi provides insights into the early evolution of symbiotic traits.</title>
        <authorList>
            <person name="Miyauchi S."/>
            <person name="Kiss E."/>
            <person name="Kuo A."/>
            <person name="Drula E."/>
            <person name="Kohler A."/>
            <person name="Sanchez-Garcia M."/>
            <person name="Morin E."/>
            <person name="Andreopoulos B."/>
            <person name="Barry K.W."/>
            <person name="Bonito G."/>
            <person name="Buee M."/>
            <person name="Carver A."/>
            <person name="Chen C."/>
            <person name="Cichocki N."/>
            <person name="Clum A."/>
            <person name="Culley D."/>
            <person name="Crous P.W."/>
            <person name="Fauchery L."/>
            <person name="Girlanda M."/>
            <person name="Hayes R.D."/>
            <person name="Keri Z."/>
            <person name="LaButti K."/>
            <person name="Lipzen A."/>
            <person name="Lombard V."/>
            <person name="Magnuson J."/>
            <person name="Maillard F."/>
            <person name="Murat C."/>
            <person name="Nolan M."/>
            <person name="Ohm R.A."/>
            <person name="Pangilinan J."/>
            <person name="Pereira M.F."/>
            <person name="Perotto S."/>
            <person name="Peter M."/>
            <person name="Pfister S."/>
            <person name="Riley R."/>
            <person name="Sitrit Y."/>
            <person name="Stielow J.B."/>
            <person name="Szollosi G."/>
            <person name="Zifcakova L."/>
            <person name="Stursova M."/>
            <person name="Spatafora J.W."/>
            <person name="Tedersoo L."/>
            <person name="Vaario L.M."/>
            <person name="Yamada A."/>
            <person name="Yan M."/>
            <person name="Wang P."/>
            <person name="Xu J."/>
            <person name="Bruns T."/>
            <person name="Baldrian P."/>
            <person name="Vilgalys R."/>
            <person name="Dunand C."/>
            <person name="Henrissat B."/>
            <person name="Grigoriev I.V."/>
            <person name="Hibbett D."/>
            <person name="Nagy L.G."/>
            <person name="Martin F.M."/>
        </authorList>
    </citation>
    <scope>NUCLEOTIDE SEQUENCE</scope>
    <source>
        <strain evidence="7">UH-Tt-Lm1</strain>
    </source>
</reference>
<feature type="region of interest" description="Disordered" evidence="5">
    <location>
        <begin position="1"/>
        <end position="73"/>
    </location>
</feature>
<dbReference type="AlphaFoldDB" id="A0A9P6H7Z8"/>
<protein>
    <recommendedName>
        <fullName evidence="6">Zinc-finger domain-containing protein</fullName>
    </recommendedName>
</protein>
<evidence type="ECO:0000256" key="5">
    <source>
        <dbReference type="SAM" id="MobiDB-lite"/>
    </source>
</evidence>
<evidence type="ECO:0000256" key="4">
    <source>
        <dbReference type="ARBA" id="ARBA00023242"/>
    </source>
</evidence>
<evidence type="ECO:0000313" key="8">
    <source>
        <dbReference type="Proteomes" id="UP000736335"/>
    </source>
</evidence>
<dbReference type="InterPro" id="IPR018866">
    <property type="entry name" value="Znf-4CXXC_R1"/>
</dbReference>
<dbReference type="Proteomes" id="UP000736335">
    <property type="component" value="Unassembled WGS sequence"/>
</dbReference>
<dbReference type="GO" id="GO:0005634">
    <property type="term" value="C:nucleus"/>
    <property type="evidence" value="ECO:0007669"/>
    <property type="project" value="UniProtKB-SubCell"/>
</dbReference>
<feature type="region of interest" description="Disordered" evidence="5">
    <location>
        <begin position="241"/>
        <end position="286"/>
    </location>
</feature>
<comment type="subcellular location">
    <subcellularLocation>
        <location evidence="1">Nucleus</location>
    </subcellularLocation>
</comment>
<accession>A0A9P6H7Z8</accession>
<dbReference type="Pfam" id="PF10497">
    <property type="entry name" value="zf-4CXXC_R1"/>
    <property type="match status" value="1"/>
</dbReference>
<organism evidence="7 8">
    <name type="scientific">Thelephora terrestris</name>
    <dbReference type="NCBI Taxonomy" id="56493"/>
    <lineage>
        <taxon>Eukaryota</taxon>
        <taxon>Fungi</taxon>
        <taxon>Dikarya</taxon>
        <taxon>Basidiomycota</taxon>
        <taxon>Agaricomycotina</taxon>
        <taxon>Agaricomycetes</taxon>
        <taxon>Thelephorales</taxon>
        <taxon>Thelephoraceae</taxon>
        <taxon>Thelephora</taxon>
    </lineage>
</organism>